<dbReference type="GO" id="GO:0000139">
    <property type="term" value="C:Golgi membrane"/>
    <property type="evidence" value="ECO:0007669"/>
    <property type="project" value="UniProtKB-SubCell"/>
</dbReference>
<dbReference type="OrthoDB" id="6479716at2759"/>
<evidence type="ECO:0000256" key="9">
    <source>
        <dbReference type="ARBA" id="ARBA00022723"/>
    </source>
</evidence>
<evidence type="ECO:0000256" key="11">
    <source>
        <dbReference type="ARBA" id="ARBA00022989"/>
    </source>
</evidence>
<sequence length="437" mass="50630">MINCFMKKGYQRRMSFKSLLQVGCRIWNFGVVSVLVLTVCNILLMLKLLHIERSEGGQAGPRPVPPLPPVIMDPFFPHNNTPVFDMNIHLGHWDNRRILKMIDHAIVGTLFDELSKRYSVCLATQSSLEKLHSLVQVANHWRGPISAALFAAGDEEFGLLQGYVDYLRHCYPAVRDRVSFHLAFPWDRLPSKNQPIKRDGNLDCHHPEGSLHQLLKHRSSELLRWRQKNPYPQNHLRNLARKNCQTSRVFLTDVDIIPSLGMADGLEVFIKSDSCTSLCAYVIPTYEVDERQDSAPAHKARSTQQRLQMNLPEFISASDRPSGSSELNPLDYRLWSELDRMACYRAHPNLEILKQYLVRAVERFFQEVLRAAIDDWQRRLNAFVKWEQEQSRNQVHISHGVTNFEFLYEPFYIAHDNVPPHDERFIGYGFTRNTQVS</sequence>
<evidence type="ECO:0000256" key="14">
    <source>
        <dbReference type="ARBA" id="ARBA00023180"/>
    </source>
</evidence>
<keyword evidence="13 21" id="KW-0472">Membrane</keyword>
<evidence type="ECO:0000256" key="2">
    <source>
        <dbReference type="ARBA" id="ARBA00004323"/>
    </source>
</evidence>
<evidence type="ECO:0000256" key="5">
    <source>
        <dbReference type="ARBA" id="ARBA00017962"/>
    </source>
</evidence>
<evidence type="ECO:0000256" key="1">
    <source>
        <dbReference type="ARBA" id="ARBA00001936"/>
    </source>
</evidence>
<keyword evidence="8 21" id="KW-0812">Transmembrane</keyword>
<reference evidence="22" key="1">
    <citation type="submission" date="2022-01" db="EMBL/GenBank/DDBJ databases">
        <authorList>
            <person name="King R."/>
        </authorList>
    </citation>
    <scope>NUCLEOTIDE SEQUENCE</scope>
</reference>
<accession>A0A9P0EHD9</accession>
<dbReference type="PANTHER" id="PTHR46420:SF1">
    <property type="entry name" value="BETA-1,4-GLUCURONYLTRANSFERASE 1"/>
    <property type="match status" value="1"/>
</dbReference>
<evidence type="ECO:0000256" key="21">
    <source>
        <dbReference type="SAM" id="Phobius"/>
    </source>
</evidence>
<keyword evidence="7" id="KW-0808">Transferase</keyword>
<dbReference type="GO" id="GO:0035269">
    <property type="term" value="P:protein O-linked glycosylation via mannose"/>
    <property type="evidence" value="ECO:0007669"/>
    <property type="project" value="TreeGrafter"/>
</dbReference>
<feature type="transmembrane region" description="Helical" evidence="21">
    <location>
        <begin position="26"/>
        <end position="46"/>
    </location>
</feature>
<dbReference type="AlphaFoldDB" id="A0A9P0EHD9"/>
<keyword evidence="14" id="KW-0325">Glycoprotein</keyword>
<comment type="cofactor">
    <cofactor evidence="1">
        <name>Mn(2+)</name>
        <dbReference type="ChEBI" id="CHEBI:29035"/>
    </cofactor>
</comment>
<comment type="similarity">
    <text evidence="4">Belongs to the glycosyltransferase 49 family.</text>
</comment>
<evidence type="ECO:0000256" key="3">
    <source>
        <dbReference type="ARBA" id="ARBA00004922"/>
    </source>
</evidence>
<evidence type="ECO:0000256" key="18">
    <source>
        <dbReference type="ARBA" id="ARBA00032181"/>
    </source>
</evidence>
<evidence type="ECO:0000256" key="8">
    <source>
        <dbReference type="ARBA" id="ARBA00022692"/>
    </source>
</evidence>
<evidence type="ECO:0000256" key="10">
    <source>
        <dbReference type="ARBA" id="ARBA00022968"/>
    </source>
</evidence>
<dbReference type="InterPro" id="IPR036397">
    <property type="entry name" value="RNaseH_sf"/>
</dbReference>
<evidence type="ECO:0000256" key="6">
    <source>
        <dbReference type="ARBA" id="ARBA00022676"/>
    </source>
</evidence>
<dbReference type="Gene3D" id="3.30.420.10">
    <property type="entry name" value="Ribonuclease H-like superfamily/Ribonuclease H"/>
    <property type="match status" value="1"/>
</dbReference>
<protein>
    <recommendedName>
        <fullName evidence="5">Beta-1,4-glucuronyltransferase 1</fullName>
    </recommendedName>
    <alternativeName>
        <fullName evidence="16">I-beta-1,3-N-acetylglucosaminyltransferase</fullName>
    </alternativeName>
    <alternativeName>
        <fullName evidence="19">N-acetyllactosaminide beta-1,3-N-acetylglucosaminyltransferase</fullName>
    </alternativeName>
    <alternativeName>
        <fullName evidence="17">Poly-N-acetyllactosamine extension enzyme</fullName>
    </alternativeName>
    <alternativeName>
        <fullName evidence="18">UDP-GlcNAc:betaGal beta-1,3-N-acetylglucosaminyltransferase 1</fullName>
    </alternativeName>
</protein>
<evidence type="ECO:0000313" key="22">
    <source>
        <dbReference type="EMBL" id="CAH1394071.1"/>
    </source>
</evidence>
<evidence type="ECO:0000256" key="19">
    <source>
        <dbReference type="ARBA" id="ARBA00033291"/>
    </source>
</evidence>
<dbReference type="GO" id="GO:0015020">
    <property type="term" value="F:glucuronosyltransferase activity"/>
    <property type="evidence" value="ECO:0007669"/>
    <property type="project" value="InterPro"/>
</dbReference>
<dbReference type="GO" id="GO:0046872">
    <property type="term" value="F:metal ion binding"/>
    <property type="evidence" value="ECO:0007669"/>
    <property type="project" value="UniProtKB-KW"/>
</dbReference>
<dbReference type="Proteomes" id="UP001152798">
    <property type="component" value="Chromosome 2"/>
</dbReference>
<keyword evidence="10" id="KW-0735">Signal-anchor</keyword>
<evidence type="ECO:0000256" key="13">
    <source>
        <dbReference type="ARBA" id="ARBA00023136"/>
    </source>
</evidence>
<gene>
    <name evidence="22" type="ORF">NEZAVI_LOCUS4628</name>
</gene>
<dbReference type="Pfam" id="PF13896">
    <property type="entry name" value="Glyco_transf_49"/>
    <property type="match status" value="2"/>
</dbReference>
<keyword evidence="12" id="KW-0333">Golgi apparatus</keyword>
<evidence type="ECO:0000256" key="12">
    <source>
        <dbReference type="ARBA" id="ARBA00023034"/>
    </source>
</evidence>
<evidence type="ECO:0000256" key="17">
    <source>
        <dbReference type="ARBA" id="ARBA00032175"/>
    </source>
</evidence>
<comment type="subcellular location">
    <subcellularLocation>
        <location evidence="2">Golgi apparatus membrane</location>
        <topology evidence="2">Single-pass type II membrane protein</topology>
    </subcellularLocation>
</comment>
<comment type="catalytic activity">
    <reaction evidence="20">
        <text>3-O-[beta-D-Xyl-(1-&gt;4)-Rib-ol-P-Rib-ol-P-3-beta-D-GalNAc-(1-&gt;3)-beta-D-GlcNAc-(1-&gt;4)-(O-6-P-alpha-D-Man)]-Thr-[protein] + UDP-alpha-D-glucuronate = 3-O-[beta-D-GlcA-(1-&gt;3)-beta-D-Xyl-(1-&gt;4)-Rib-ol-P-Rib-ol-P-3-beta-D-GalNAc-(1-&gt;3)-beta-D-GlcNAc-(1-&gt;4)-(O-6-P-alpha-D-Man)]-Thr-[protein] + UDP + H(+)</text>
        <dbReference type="Rhea" id="RHEA:46860"/>
        <dbReference type="Rhea" id="RHEA-COMP:15023"/>
        <dbReference type="Rhea" id="RHEA-COMP:17482"/>
        <dbReference type="ChEBI" id="CHEBI:15378"/>
        <dbReference type="ChEBI" id="CHEBI:58052"/>
        <dbReference type="ChEBI" id="CHEBI:58223"/>
        <dbReference type="ChEBI" id="CHEBI:142405"/>
        <dbReference type="ChEBI" id="CHEBI:177336"/>
    </reaction>
</comment>
<comment type="pathway">
    <text evidence="3">Protein modification; protein glycosylation.</text>
</comment>
<evidence type="ECO:0000313" key="23">
    <source>
        <dbReference type="Proteomes" id="UP001152798"/>
    </source>
</evidence>
<evidence type="ECO:0000256" key="4">
    <source>
        <dbReference type="ARBA" id="ARBA00008539"/>
    </source>
</evidence>
<evidence type="ECO:0000256" key="20">
    <source>
        <dbReference type="ARBA" id="ARBA00047852"/>
    </source>
</evidence>
<evidence type="ECO:0000256" key="7">
    <source>
        <dbReference type="ARBA" id="ARBA00022679"/>
    </source>
</evidence>
<keyword evidence="6" id="KW-0328">Glycosyltransferase</keyword>
<keyword evidence="9" id="KW-0479">Metal-binding</keyword>
<evidence type="ECO:0000256" key="16">
    <source>
        <dbReference type="ARBA" id="ARBA00030723"/>
    </source>
</evidence>
<dbReference type="EMBL" id="OV725078">
    <property type="protein sequence ID" value="CAH1394071.1"/>
    <property type="molecule type" value="Genomic_DNA"/>
</dbReference>
<dbReference type="InterPro" id="IPR043189">
    <property type="entry name" value="B4GAT1"/>
</dbReference>
<organism evidence="22 23">
    <name type="scientific">Nezara viridula</name>
    <name type="common">Southern green stink bug</name>
    <name type="synonym">Cimex viridulus</name>
    <dbReference type="NCBI Taxonomy" id="85310"/>
    <lineage>
        <taxon>Eukaryota</taxon>
        <taxon>Metazoa</taxon>
        <taxon>Ecdysozoa</taxon>
        <taxon>Arthropoda</taxon>
        <taxon>Hexapoda</taxon>
        <taxon>Insecta</taxon>
        <taxon>Pterygota</taxon>
        <taxon>Neoptera</taxon>
        <taxon>Paraneoptera</taxon>
        <taxon>Hemiptera</taxon>
        <taxon>Heteroptera</taxon>
        <taxon>Panheteroptera</taxon>
        <taxon>Pentatomomorpha</taxon>
        <taxon>Pentatomoidea</taxon>
        <taxon>Pentatomidae</taxon>
        <taxon>Pentatominae</taxon>
        <taxon>Nezara</taxon>
    </lineage>
</organism>
<keyword evidence="11 21" id="KW-1133">Transmembrane helix</keyword>
<keyword evidence="15" id="KW-0464">Manganese</keyword>
<dbReference type="PANTHER" id="PTHR46420">
    <property type="entry name" value="BETA-1,4-GLUCURONYLTRANSFERASE 1"/>
    <property type="match status" value="1"/>
</dbReference>
<name>A0A9P0EHD9_NEZVI</name>
<evidence type="ECO:0000256" key="15">
    <source>
        <dbReference type="ARBA" id="ARBA00023211"/>
    </source>
</evidence>
<keyword evidence="23" id="KW-1185">Reference proteome</keyword>
<dbReference type="GO" id="GO:0003676">
    <property type="term" value="F:nucleic acid binding"/>
    <property type="evidence" value="ECO:0007669"/>
    <property type="project" value="InterPro"/>
</dbReference>
<proteinExistence type="inferred from homology"/>